<reference evidence="1" key="1">
    <citation type="submission" date="2012-05" db="EMBL/GenBank/DDBJ databases">
        <authorList>
            <person name="Krishnakumar V."/>
            <person name="Cheung F."/>
            <person name="Xiao Y."/>
            <person name="Chan A."/>
            <person name="Moskal W.A."/>
            <person name="Town C.D."/>
        </authorList>
    </citation>
    <scope>NUCLEOTIDE SEQUENCE</scope>
</reference>
<accession>I3S427</accession>
<organism evidence="1">
    <name type="scientific">Medicago truncatula</name>
    <name type="common">Barrel medic</name>
    <name type="synonym">Medicago tribuloides</name>
    <dbReference type="NCBI Taxonomy" id="3880"/>
    <lineage>
        <taxon>Eukaryota</taxon>
        <taxon>Viridiplantae</taxon>
        <taxon>Streptophyta</taxon>
        <taxon>Embryophyta</taxon>
        <taxon>Tracheophyta</taxon>
        <taxon>Spermatophyta</taxon>
        <taxon>Magnoliopsida</taxon>
        <taxon>eudicotyledons</taxon>
        <taxon>Gunneridae</taxon>
        <taxon>Pentapetalae</taxon>
        <taxon>rosids</taxon>
        <taxon>fabids</taxon>
        <taxon>Fabales</taxon>
        <taxon>Fabaceae</taxon>
        <taxon>Papilionoideae</taxon>
        <taxon>50 kb inversion clade</taxon>
        <taxon>NPAAA clade</taxon>
        <taxon>Hologalegina</taxon>
        <taxon>IRL clade</taxon>
        <taxon>Trifolieae</taxon>
        <taxon>Medicago</taxon>
    </lineage>
</organism>
<dbReference type="EMBL" id="BT135224">
    <property type="protein sequence ID" value="AFK35019.1"/>
    <property type="molecule type" value="mRNA"/>
</dbReference>
<dbReference type="AlphaFoldDB" id="I3S427"/>
<name>I3S427_MEDTR</name>
<evidence type="ECO:0000313" key="1">
    <source>
        <dbReference type="EMBL" id="AFK35019.1"/>
    </source>
</evidence>
<protein>
    <submittedName>
        <fullName evidence="1">Uncharacterized protein</fullName>
    </submittedName>
</protein>
<proteinExistence type="evidence at transcript level"/>
<sequence>MNRPSIHIYYCFCRNMVATYNALFPCFSWQKQWSW</sequence>